<feature type="transmembrane region" description="Helical" evidence="5">
    <location>
        <begin position="120"/>
        <end position="141"/>
    </location>
</feature>
<proteinExistence type="predicted"/>
<dbReference type="Ensembl" id="ENSNBRT00000008803.1">
    <property type="protein sequence ID" value="ENSNBRP00000008552.1"/>
    <property type="gene ID" value="ENSNBRG00000006691.1"/>
</dbReference>
<dbReference type="PANTHER" id="PTHR24064">
    <property type="entry name" value="SOLUTE CARRIER FAMILY 22 MEMBER"/>
    <property type="match status" value="1"/>
</dbReference>
<evidence type="ECO:0000313" key="6">
    <source>
        <dbReference type="Ensembl" id="ENSNBRP00000008552.1"/>
    </source>
</evidence>
<keyword evidence="2 5" id="KW-0812">Transmembrane</keyword>
<name>A0A3Q4GXL9_NEOBR</name>
<accession>A0A3Q4GXL9</accession>
<dbReference type="Gene3D" id="1.20.1250.20">
    <property type="entry name" value="MFS general substrate transporter like domains"/>
    <property type="match status" value="1"/>
</dbReference>
<dbReference type="STRING" id="32507.ENSNBRP00000008552"/>
<dbReference type="InterPro" id="IPR036259">
    <property type="entry name" value="MFS_trans_sf"/>
</dbReference>
<dbReference type="GO" id="GO:0016020">
    <property type="term" value="C:membrane"/>
    <property type="evidence" value="ECO:0007669"/>
    <property type="project" value="UniProtKB-SubCell"/>
</dbReference>
<keyword evidence="3 5" id="KW-1133">Transmembrane helix</keyword>
<organism evidence="6 7">
    <name type="scientific">Neolamprologus brichardi</name>
    <name type="common">Fairy cichlid</name>
    <name type="synonym">Lamprologus brichardi</name>
    <dbReference type="NCBI Taxonomy" id="32507"/>
    <lineage>
        <taxon>Eukaryota</taxon>
        <taxon>Metazoa</taxon>
        <taxon>Chordata</taxon>
        <taxon>Craniata</taxon>
        <taxon>Vertebrata</taxon>
        <taxon>Euteleostomi</taxon>
        <taxon>Actinopterygii</taxon>
        <taxon>Neopterygii</taxon>
        <taxon>Teleostei</taxon>
        <taxon>Neoteleostei</taxon>
        <taxon>Acanthomorphata</taxon>
        <taxon>Ovalentaria</taxon>
        <taxon>Cichlomorphae</taxon>
        <taxon>Cichliformes</taxon>
        <taxon>Cichlidae</taxon>
        <taxon>African cichlids</taxon>
        <taxon>Pseudocrenilabrinae</taxon>
        <taxon>Lamprologini</taxon>
        <taxon>Neolamprologus</taxon>
    </lineage>
</organism>
<dbReference type="AlphaFoldDB" id="A0A3Q4GXL9"/>
<evidence type="ECO:0000256" key="4">
    <source>
        <dbReference type="ARBA" id="ARBA00023136"/>
    </source>
</evidence>
<evidence type="ECO:0000256" key="2">
    <source>
        <dbReference type="ARBA" id="ARBA00022692"/>
    </source>
</evidence>
<comment type="subcellular location">
    <subcellularLocation>
        <location evidence="1">Membrane</location>
        <topology evidence="1">Multi-pass membrane protein</topology>
    </subcellularLocation>
</comment>
<sequence>MANVDKLIMKIATLGSFSLIVFAFVLVGVVFLGHTLDHWCWSHGSEGLWEECGWSDVKVRDVTIPHSEQSGSFSRCERFAVDWSESQKKYDELDWQRISNATQTVACESRWVFDDNRSTIVLKILAQVSLACGFFIGTLVTGYPAVRFIMSTILRLSSYLSIFYTRLLAAKDQIYPLMINLAYFVTYCLLCCVRLIRFQCSAKTCYFLYVVIEFFGSNNRKFVAMTLQLAMSLLCTLIVPESPHWLFSQQRTMEAMEVAANIAKCNGKCLPHDLPEKEVHPIMSIMDLFRTPNIRKNTLILMYTWFKTLLYWLHFSDQCGSNFLLSVLISHRNLGASVCSSASGTGAIVAPFLLYRLASMWPELPLVTLLAEMSRVALPEIIELICRYVSG</sequence>
<dbReference type="Bgee" id="ENSNBRG00000006691">
    <property type="expression patterns" value="Expressed in blood and 2 other cell types or tissues"/>
</dbReference>
<dbReference type="GeneTree" id="ENSGT00940000155089"/>
<feature type="transmembrane region" description="Helical" evidence="5">
    <location>
        <begin position="12"/>
        <end position="32"/>
    </location>
</feature>
<dbReference type="OMA" id="LILTYAW"/>
<evidence type="ECO:0000256" key="1">
    <source>
        <dbReference type="ARBA" id="ARBA00004141"/>
    </source>
</evidence>
<keyword evidence="7" id="KW-1185">Reference proteome</keyword>
<evidence type="ECO:0000313" key="7">
    <source>
        <dbReference type="Proteomes" id="UP000261580"/>
    </source>
</evidence>
<keyword evidence="4 5" id="KW-0472">Membrane</keyword>
<reference evidence="6" key="2">
    <citation type="submission" date="2025-09" db="UniProtKB">
        <authorList>
            <consortium name="Ensembl"/>
        </authorList>
    </citation>
    <scope>IDENTIFICATION</scope>
</reference>
<reference evidence="6" key="1">
    <citation type="submission" date="2025-08" db="UniProtKB">
        <authorList>
            <consortium name="Ensembl"/>
        </authorList>
    </citation>
    <scope>IDENTIFICATION</scope>
</reference>
<protein>
    <submittedName>
        <fullName evidence="6">Solute carrier family 22 member 3</fullName>
    </submittedName>
</protein>
<feature type="transmembrane region" description="Helical" evidence="5">
    <location>
        <begin position="148"/>
        <end position="168"/>
    </location>
</feature>
<evidence type="ECO:0000256" key="3">
    <source>
        <dbReference type="ARBA" id="ARBA00022989"/>
    </source>
</evidence>
<evidence type="ECO:0000256" key="5">
    <source>
        <dbReference type="SAM" id="Phobius"/>
    </source>
</evidence>
<dbReference type="Proteomes" id="UP000261580">
    <property type="component" value="Unassembled WGS sequence"/>
</dbReference>
<feature type="transmembrane region" description="Helical" evidence="5">
    <location>
        <begin position="174"/>
        <end position="193"/>
    </location>
</feature>